<dbReference type="Proteomes" id="UP000818624">
    <property type="component" value="Chromosome 3"/>
</dbReference>
<gene>
    <name evidence="2" type="ORF">GLX27_003457</name>
</gene>
<name>A0ABY8ETN8_MALFU</name>
<evidence type="ECO:0000313" key="3">
    <source>
        <dbReference type="Proteomes" id="UP000818624"/>
    </source>
</evidence>
<dbReference type="InterPro" id="IPR019129">
    <property type="entry name" value="Folate-sensitive_fs_Fra10Ac1"/>
</dbReference>
<evidence type="ECO:0008006" key="4">
    <source>
        <dbReference type="Google" id="ProtNLM"/>
    </source>
</evidence>
<dbReference type="EMBL" id="CP046236">
    <property type="protein sequence ID" value="WFD48786.1"/>
    <property type="molecule type" value="Genomic_DNA"/>
</dbReference>
<evidence type="ECO:0000313" key="2">
    <source>
        <dbReference type="EMBL" id="WFD48786.1"/>
    </source>
</evidence>
<protein>
    <recommendedName>
        <fullName evidence="4">Protein FRA10AC1</fullName>
    </recommendedName>
</protein>
<evidence type="ECO:0000256" key="1">
    <source>
        <dbReference type="SAM" id="MobiDB-lite"/>
    </source>
</evidence>
<dbReference type="Pfam" id="PF09725">
    <property type="entry name" value="Fra10Ac1"/>
    <property type="match status" value="1"/>
</dbReference>
<keyword evidence="3" id="KW-1185">Reference proteome</keyword>
<reference evidence="2 3" key="1">
    <citation type="journal article" date="2020" name="Elife">
        <title>Loss of centromere function drives karyotype evolution in closely related Malassezia species.</title>
        <authorList>
            <person name="Sankaranarayanan S.R."/>
            <person name="Ianiri G."/>
            <person name="Coelho M.A."/>
            <person name="Reza M.H."/>
            <person name="Thimmappa B.C."/>
            <person name="Ganguly P."/>
            <person name="Vadnala R.N."/>
            <person name="Sun S."/>
            <person name="Siddharthan R."/>
            <person name="Tellgren-Roth C."/>
            <person name="Dawson T.L."/>
            <person name="Heitman J."/>
            <person name="Sanyal K."/>
        </authorList>
    </citation>
    <scope>NUCLEOTIDE SEQUENCE [LARGE SCALE GENOMIC DNA]</scope>
    <source>
        <strain evidence="2">CBS14141</strain>
    </source>
</reference>
<feature type="compositionally biased region" description="Low complexity" evidence="1">
    <location>
        <begin position="193"/>
        <end position="208"/>
    </location>
</feature>
<sequence length="208" mass="23434">MSSERRAAATDAAYATHLAHRAALGTALGTHVGSAKATEMDALRRHHRFLRDDRERPDASYEAQVARKYYDSLYKEFAIANLKHYRTRGIALRWRTEDEVVDGIGQFTCANQRCEWHVEPTIRTKLETYEVPFAYEEPGEDGAPVRKQALVKLVLCAACAVKLRTCTRHGSTEDGTRPSRASRSPHASRRRSVSPVPRRTSSSPNRRA</sequence>
<accession>A0ABY8ETN8</accession>
<organism evidence="2 3">
    <name type="scientific">Malassezia furfur</name>
    <name type="common">Pityriasis versicolor infection agent</name>
    <name type="synonym">Pityrosporum furfur</name>
    <dbReference type="NCBI Taxonomy" id="55194"/>
    <lineage>
        <taxon>Eukaryota</taxon>
        <taxon>Fungi</taxon>
        <taxon>Dikarya</taxon>
        <taxon>Basidiomycota</taxon>
        <taxon>Ustilaginomycotina</taxon>
        <taxon>Malasseziomycetes</taxon>
        <taxon>Malasseziales</taxon>
        <taxon>Malasseziaceae</taxon>
        <taxon>Malassezia</taxon>
    </lineage>
</organism>
<proteinExistence type="predicted"/>
<feature type="region of interest" description="Disordered" evidence="1">
    <location>
        <begin position="169"/>
        <end position="208"/>
    </location>
</feature>